<gene>
    <name evidence="1" type="ORF">N1032_24595</name>
</gene>
<sequence>VTEFEGQHFVISTDDILVHDGSTRTPVAASRVKEHLLREISSVRYESTKVFTNHAHKEIWICYVGADTTGVASSYNQYACNRAAVWNWQYNTWSFCELPRIFDISLAIPPDVDKRQWDNYPAPNVIDKNTGLSSTPTVPNGINPLEYNWNAVKRANEQWRGASEAFDKRRLIACSLDKCLYVLDDGYFHSNIKFTKYDATNGNTVDIQSLPVSCEITKTGIDFDEQEPDISYNKMWRAIYPQMGGKGSVEISVGGSMSPTGTVWWDSTSTFK</sequence>
<reference evidence="1" key="1">
    <citation type="submission" date="2022-08" db="EMBL/GenBank/DDBJ databases">
        <authorList>
            <person name="Deng Y."/>
            <person name="Han X.-F."/>
            <person name="Zhang Y.-Q."/>
        </authorList>
    </citation>
    <scope>NUCLEOTIDE SEQUENCE</scope>
    <source>
        <strain evidence="1">CPCC 203386</strain>
    </source>
</reference>
<dbReference type="RefSeq" id="WP_259543142.1">
    <property type="nucleotide sequence ID" value="NZ_JANLCJ010000273.1"/>
</dbReference>
<protein>
    <submittedName>
        <fullName evidence="1">Uncharacterized protein</fullName>
    </submittedName>
</protein>
<evidence type="ECO:0000313" key="1">
    <source>
        <dbReference type="EMBL" id="MCS5736914.1"/>
    </source>
</evidence>
<dbReference type="EMBL" id="JANLCJ010000273">
    <property type="protein sequence ID" value="MCS5736914.1"/>
    <property type="molecule type" value="Genomic_DNA"/>
</dbReference>
<feature type="non-terminal residue" evidence="1">
    <location>
        <position position="1"/>
    </location>
</feature>
<keyword evidence="2" id="KW-1185">Reference proteome</keyword>
<name>A0ABT2HAJ6_9MICO</name>
<feature type="non-terminal residue" evidence="1">
    <location>
        <position position="272"/>
    </location>
</feature>
<evidence type="ECO:0000313" key="2">
    <source>
        <dbReference type="Proteomes" id="UP001165586"/>
    </source>
</evidence>
<dbReference type="Proteomes" id="UP001165586">
    <property type="component" value="Unassembled WGS sequence"/>
</dbReference>
<accession>A0ABT2HAJ6</accession>
<organism evidence="1 2">
    <name type="scientific">Herbiconiux daphne</name>
    <dbReference type="NCBI Taxonomy" id="2970914"/>
    <lineage>
        <taxon>Bacteria</taxon>
        <taxon>Bacillati</taxon>
        <taxon>Actinomycetota</taxon>
        <taxon>Actinomycetes</taxon>
        <taxon>Micrococcales</taxon>
        <taxon>Microbacteriaceae</taxon>
        <taxon>Herbiconiux</taxon>
    </lineage>
</organism>
<proteinExistence type="predicted"/>
<comment type="caution">
    <text evidence="1">The sequence shown here is derived from an EMBL/GenBank/DDBJ whole genome shotgun (WGS) entry which is preliminary data.</text>
</comment>